<name>A0A0C6FWL1_9HYPH</name>
<dbReference type="GO" id="GO:0003677">
    <property type="term" value="F:DNA binding"/>
    <property type="evidence" value="ECO:0007669"/>
    <property type="project" value="UniProtKB-KW"/>
</dbReference>
<evidence type="ECO:0000256" key="3">
    <source>
        <dbReference type="ARBA" id="ARBA00023163"/>
    </source>
</evidence>
<dbReference type="Pfam" id="PF07729">
    <property type="entry name" value="FCD"/>
    <property type="match status" value="1"/>
</dbReference>
<dbReference type="Proteomes" id="UP000061432">
    <property type="component" value="Plasmid pMaq22A_2p"/>
</dbReference>
<evidence type="ECO:0000259" key="4">
    <source>
        <dbReference type="PROSITE" id="PS50949"/>
    </source>
</evidence>
<dbReference type="SUPFAM" id="SSF48008">
    <property type="entry name" value="GntR ligand-binding domain-like"/>
    <property type="match status" value="1"/>
</dbReference>
<dbReference type="SUPFAM" id="SSF46785">
    <property type="entry name" value="Winged helix' DNA-binding domain"/>
    <property type="match status" value="1"/>
</dbReference>
<dbReference type="KEGG" id="maqu:Maq22A_2p41000"/>
<dbReference type="Gene3D" id="1.20.120.530">
    <property type="entry name" value="GntR ligand-binding domain-like"/>
    <property type="match status" value="1"/>
</dbReference>
<keyword evidence="3" id="KW-0804">Transcription</keyword>
<keyword evidence="2" id="KW-0238">DNA-binding</keyword>
<evidence type="ECO:0000313" key="5">
    <source>
        <dbReference type="EMBL" id="BAQ49984.1"/>
    </source>
</evidence>
<dbReference type="PATRIC" id="fig|270351.10.peg.7121"/>
<evidence type="ECO:0000313" key="6">
    <source>
        <dbReference type="Proteomes" id="UP000061432"/>
    </source>
</evidence>
<dbReference type="InterPro" id="IPR008920">
    <property type="entry name" value="TF_FadR/GntR_C"/>
</dbReference>
<dbReference type="InterPro" id="IPR036388">
    <property type="entry name" value="WH-like_DNA-bd_sf"/>
</dbReference>
<dbReference type="SMART" id="SM00895">
    <property type="entry name" value="FCD"/>
    <property type="match status" value="1"/>
</dbReference>
<dbReference type="PRINTS" id="PR00035">
    <property type="entry name" value="HTHGNTR"/>
</dbReference>
<dbReference type="PANTHER" id="PTHR43537">
    <property type="entry name" value="TRANSCRIPTIONAL REGULATOR, GNTR FAMILY"/>
    <property type="match status" value="1"/>
</dbReference>
<gene>
    <name evidence="5" type="primary">gntR</name>
    <name evidence="5" type="ORF">Maq22A_2p41000</name>
</gene>
<dbReference type="Pfam" id="PF00392">
    <property type="entry name" value="GntR"/>
    <property type="match status" value="1"/>
</dbReference>
<reference evidence="5 6" key="1">
    <citation type="journal article" date="2015" name="Genome Announc.">
        <title>Complete Genome Sequence of Methylobacterium aquaticum Strain 22A, Isolated from Racomitrium japonicum Moss.</title>
        <authorList>
            <person name="Tani A."/>
            <person name="Ogura Y."/>
            <person name="Hayashi T."/>
            <person name="Kimbara K."/>
        </authorList>
    </citation>
    <scope>NUCLEOTIDE SEQUENCE [LARGE SCALE GENOMIC DNA]</scope>
    <source>
        <strain evidence="5 6">MA-22A</strain>
        <plasmid evidence="6">Plasmid pMaq22A_2p DNA</plasmid>
    </source>
</reference>
<dbReference type="PROSITE" id="PS50949">
    <property type="entry name" value="HTH_GNTR"/>
    <property type="match status" value="1"/>
</dbReference>
<sequence length="246" mass="26822">MSQRTAQKARRLDLSDAGIPEDTSLAGDVARRLEEDILRGAIRPGQRLDERELSERYGVSRTPVREALQRLSASGLASARGRQGLQVSQFSVADLLDALSVVASMEALAASQAARRITQEQRAVLEAEHAACGSAIAEGDYDAFYDANIRFHDAIAAASHNRVLQDELRRLSVKTAPYRRAITFQPGRMPQSQPEHAAVLAAILRNDATAAGERMAHHVSLLSEGIADFLHFVRSSDHAGLFKDET</sequence>
<feature type="domain" description="HTH gntR-type" evidence="4">
    <location>
        <begin position="23"/>
        <end position="90"/>
    </location>
</feature>
<dbReference type="RefSeq" id="WP_060851073.1">
    <property type="nucleotide sequence ID" value="NZ_AP014706.1"/>
</dbReference>
<dbReference type="PANTHER" id="PTHR43537:SF49">
    <property type="entry name" value="TRANSCRIPTIONAL REGULATORY PROTEIN"/>
    <property type="match status" value="1"/>
</dbReference>
<dbReference type="EMBL" id="AP014706">
    <property type="protein sequence ID" value="BAQ49984.1"/>
    <property type="molecule type" value="Genomic_DNA"/>
</dbReference>
<reference evidence="6" key="2">
    <citation type="submission" date="2015-01" db="EMBL/GenBank/DDBJ databases">
        <title>Complete genome sequence of Methylobacterium aquaticum strain 22A.</title>
        <authorList>
            <person name="Tani A."/>
            <person name="Ogura Y."/>
            <person name="Hayashi T."/>
        </authorList>
    </citation>
    <scope>NUCLEOTIDE SEQUENCE [LARGE SCALE GENOMIC DNA]</scope>
    <source>
        <strain evidence="6">MA-22A</strain>
        <plasmid evidence="6">Plasmid pMaq22A_2p DNA</plasmid>
    </source>
</reference>
<dbReference type="SMART" id="SM00345">
    <property type="entry name" value="HTH_GNTR"/>
    <property type="match status" value="1"/>
</dbReference>
<dbReference type="Gene3D" id="1.10.10.10">
    <property type="entry name" value="Winged helix-like DNA-binding domain superfamily/Winged helix DNA-binding domain"/>
    <property type="match status" value="1"/>
</dbReference>
<dbReference type="InterPro" id="IPR000524">
    <property type="entry name" value="Tscrpt_reg_HTH_GntR"/>
</dbReference>
<dbReference type="InterPro" id="IPR036390">
    <property type="entry name" value="WH_DNA-bd_sf"/>
</dbReference>
<keyword evidence="1" id="KW-0805">Transcription regulation</keyword>
<organism evidence="5 6">
    <name type="scientific">Methylobacterium aquaticum</name>
    <dbReference type="NCBI Taxonomy" id="270351"/>
    <lineage>
        <taxon>Bacteria</taxon>
        <taxon>Pseudomonadati</taxon>
        <taxon>Pseudomonadota</taxon>
        <taxon>Alphaproteobacteria</taxon>
        <taxon>Hyphomicrobiales</taxon>
        <taxon>Methylobacteriaceae</taxon>
        <taxon>Methylobacterium</taxon>
    </lineage>
</organism>
<proteinExistence type="predicted"/>
<dbReference type="AlphaFoldDB" id="A0A0C6FWL1"/>
<dbReference type="GO" id="GO:0003700">
    <property type="term" value="F:DNA-binding transcription factor activity"/>
    <property type="evidence" value="ECO:0007669"/>
    <property type="project" value="InterPro"/>
</dbReference>
<keyword evidence="5" id="KW-0614">Plasmid</keyword>
<protein>
    <submittedName>
        <fullName evidence="5">GntR domain-containing protein</fullName>
    </submittedName>
</protein>
<evidence type="ECO:0000256" key="2">
    <source>
        <dbReference type="ARBA" id="ARBA00023125"/>
    </source>
</evidence>
<evidence type="ECO:0000256" key="1">
    <source>
        <dbReference type="ARBA" id="ARBA00023015"/>
    </source>
</evidence>
<dbReference type="CDD" id="cd07377">
    <property type="entry name" value="WHTH_GntR"/>
    <property type="match status" value="1"/>
</dbReference>
<accession>A0A0C6FWL1</accession>
<geneLocation type="plasmid" evidence="6">
    <name>pMaq22A_2p DNA</name>
</geneLocation>
<dbReference type="InterPro" id="IPR011711">
    <property type="entry name" value="GntR_C"/>
</dbReference>